<dbReference type="GO" id="GO:0009401">
    <property type="term" value="P:phosphoenolpyruvate-dependent sugar phosphotransferase system"/>
    <property type="evidence" value="ECO:0007669"/>
    <property type="project" value="UniProtKB-KW"/>
</dbReference>
<dbReference type="GeneID" id="92857116"/>
<dbReference type="InterPro" id="IPR003501">
    <property type="entry name" value="PTS_EIIB_2/3"/>
</dbReference>
<keyword evidence="3 7" id="KW-0762">Sugar transport</keyword>
<evidence type="ECO:0000256" key="5">
    <source>
        <dbReference type="ARBA" id="ARBA00022683"/>
    </source>
</evidence>
<evidence type="ECO:0000256" key="3">
    <source>
        <dbReference type="ARBA" id="ARBA00022597"/>
    </source>
</evidence>
<dbReference type="EMBL" id="MVCE01000001">
    <property type="protein sequence ID" value="PGF36609.1"/>
    <property type="molecule type" value="Genomic_DNA"/>
</dbReference>
<dbReference type="CDD" id="cd05564">
    <property type="entry name" value="PTS_IIB_chitobiose_lichenan"/>
    <property type="match status" value="1"/>
</dbReference>
<keyword evidence="5" id="KW-0598">Phosphotransferase system</keyword>
<sequence length="103" mass="11042">MSNVLLVCSGGMSSAIVLKDLEKEFQKLGEPLRAKAVGSGQAQDEISAGEWDLVLVAPQVRNRLKTFQQYADRHGIPICAIPPIAYGPLGGSELVKTVKEHLG</sequence>
<evidence type="ECO:0000313" key="7">
    <source>
        <dbReference type="EMBL" id="PGF36609.1"/>
    </source>
</evidence>
<dbReference type="Pfam" id="PF02302">
    <property type="entry name" value="PTS_IIB"/>
    <property type="match status" value="1"/>
</dbReference>
<protein>
    <submittedName>
        <fullName evidence="7">PTS sugar transporter subunit IIB</fullName>
    </submittedName>
</protein>
<dbReference type="Proteomes" id="UP000226191">
    <property type="component" value="Unassembled WGS sequence"/>
</dbReference>
<dbReference type="PROSITE" id="PS51100">
    <property type="entry name" value="PTS_EIIB_TYPE_3"/>
    <property type="match status" value="1"/>
</dbReference>
<evidence type="ECO:0000313" key="8">
    <source>
        <dbReference type="Proteomes" id="UP000226191"/>
    </source>
</evidence>
<dbReference type="OrthoDB" id="2186177at2"/>
<name>A0A2B7JV61_CUTAC</name>
<accession>A0A2B7JV61</accession>
<dbReference type="GO" id="GO:0016301">
    <property type="term" value="F:kinase activity"/>
    <property type="evidence" value="ECO:0007669"/>
    <property type="project" value="UniProtKB-KW"/>
</dbReference>
<dbReference type="AlphaFoldDB" id="A0A2B7JV61"/>
<comment type="caution">
    <text evidence="7">The sequence shown here is derived from an EMBL/GenBank/DDBJ whole genome shotgun (WGS) entry which is preliminary data.</text>
</comment>
<keyword evidence="2" id="KW-0597">Phosphoprotein</keyword>
<evidence type="ECO:0000256" key="6">
    <source>
        <dbReference type="ARBA" id="ARBA00022777"/>
    </source>
</evidence>
<gene>
    <name evidence="7" type="ORF">B1B09_03080</name>
</gene>
<evidence type="ECO:0000256" key="1">
    <source>
        <dbReference type="ARBA" id="ARBA00022448"/>
    </source>
</evidence>
<dbReference type="InterPro" id="IPR036095">
    <property type="entry name" value="PTS_EIIB-like_sf"/>
</dbReference>
<keyword evidence="4" id="KW-0808">Transferase</keyword>
<dbReference type="PANTHER" id="PTHR34581">
    <property type="entry name" value="PTS SYSTEM N,N'-DIACETYLCHITOBIOSE-SPECIFIC EIIB COMPONENT"/>
    <property type="match status" value="1"/>
</dbReference>
<dbReference type="PANTHER" id="PTHR34581:SF2">
    <property type="entry name" value="PTS SYSTEM N,N'-DIACETYLCHITOBIOSE-SPECIFIC EIIB COMPONENT"/>
    <property type="match status" value="1"/>
</dbReference>
<keyword evidence="1" id="KW-0813">Transport</keyword>
<evidence type="ECO:0000256" key="4">
    <source>
        <dbReference type="ARBA" id="ARBA00022679"/>
    </source>
</evidence>
<reference evidence="7 8" key="1">
    <citation type="submission" date="2017-02" db="EMBL/GenBank/DDBJ databases">
        <title>Prevalence of linear plasmids in Cutibacterium acnes isolates obtained from cancerous prostatic tissue.</title>
        <authorList>
            <person name="Davidsson S."/>
            <person name="Bruggemann H."/>
        </authorList>
    </citation>
    <scope>NUCLEOTIDE SEQUENCE [LARGE SCALE GENOMIC DNA]</scope>
    <source>
        <strain evidence="7 8">11-78</strain>
    </source>
</reference>
<dbReference type="Gene3D" id="3.40.50.2300">
    <property type="match status" value="1"/>
</dbReference>
<evidence type="ECO:0000256" key="2">
    <source>
        <dbReference type="ARBA" id="ARBA00022553"/>
    </source>
</evidence>
<organism evidence="7 8">
    <name type="scientific">Cutibacterium acnes</name>
    <name type="common">Propionibacterium acnes</name>
    <dbReference type="NCBI Taxonomy" id="1747"/>
    <lineage>
        <taxon>Bacteria</taxon>
        <taxon>Bacillati</taxon>
        <taxon>Actinomycetota</taxon>
        <taxon>Actinomycetes</taxon>
        <taxon>Propionibacteriales</taxon>
        <taxon>Propionibacteriaceae</taxon>
        <taxon>Cutibacterium</taxon>
    </lineage>
</organism>
<proteinExistence type="predicted"/>
<dbReference type="SUPFAM" id="SSF52794">
    <property type="entry name" value="PTS system IIB component-like"/>
    <property type="match status" value="1"/>
</dbReference>
<dbReference type="InterPro" id="IPR051819">
    <property type="entry name" value="PTS_sugar-specific_EIIB"/>
</dbReference>
<dbReference type="GO" id="GO:0008982">
    <property type="term" value="F:protein-N(PI)-phosphohistidine-sugar phosphotransferase activity"/>
    <property type="evidence" value="ECO:0007669"/>
    <property type="project" value="InterPro"/>
</dbReference>
<dbReference type="InterPro" id="IPR013012">
    <property type="entry name" value="PTS_EIIB_3"/>
</dbReference>
<dbReference type="RefSeq" id="WP_002516586.1">
    <property type="nucleotide sequence ID" value="NZ_AP022844.1"/>
</dbReference>
<keyword evidence="6" id="KW-0418">Kinase</keyword>